<name>A0A6A4HM63_9AGAR</name>
<dbReference type="EMBL" id="ML769487">
    <property type="protein sequence ID" value="KAE9398154.1"/>
    <property type="molecule type" value="Genomic_DNA"/>
</dbReference>
<reference evidence="1" key="1">
    <citation type="journal article" date="2019" name="Environ. Microbiol.">
        <title>Fungal ecological strategies reflected in gene transcription - a case study of two litter decomposers.</title>
        <authorList>
            <person name="Barbi F."/>
            <person name="Kohler A."/>
            <person name="Barry K."/>
            <person name="Baskaran P."/>
            <person name="Daum C."/>
            <person name="Fauchery L."/>
            <person name="Ihrmark K."/>
            <person name="Kuo A."/>
            <person name="LaButti K."/>
            <person name="Lipzen A."/>
            <person name="Morin E."/>
            <person name="Grigoriev I.V."/>
            <person name="Henrissat B."/>
            <person name="Lindahl B."/>
            <person name="Martin F."/>
        </authorList>
    </citation>
    <scope>NUCLEOTIDE SEQUENCE</scope>
    <source>
        <strain evidence="1">JB14</strain>
    </source>
</reference>
<protein>
    <submittedName>
        <fullName evidence="1">Uncharacterized protein</fullName>
    </submittedName>
</protein>
<evidence type="ECO:0000313" key="2">
    <source>
        <dbReference type="Proteomes" id="UP000799118"/>
    </source>
</evidence>
<dbReference type="Proteomes" id="UP000799118">
    <property type="component" value="Unassembled WGS sequence"/>
</dbReference>
<accession>A0A6A4HM63</accession>
<keyword evidence="2" id="KW-1185">Reference proteome</keyword>
<gene>
    <name evidence="1" type="ORF">BT96DRAFT_43158</name>
</gene>
<organism evidence="1 2">
    <name type="scientific">Gymnopus androsaceus JB14</name>
    <dbReference type="NCBI Taxonomy" id="1447944"/>
    <lineage>
        <taxon>Eukaryota</taxon>
        <taxon>Fungi</taxon>
        <taxon>Dikarya</taxon>
        <taxon>Basidiomycota</taxon>
        <taxon>Agaricomycotina</taxon>
        <taxon>Agaricomycetes</taxon>
        <taxon>Agaricomycetidae</taxon>
        <taxon>Agaricales</taxon>
        <taxon>Marasmiineae</taxon>
        <taxon>Omphalotaceae</taxon>
        <taxon>Gymnopus</taxon>
    </lineage>
</organism>
<dbReference type="AlphaFoldDB" id="A0A6A4HM63"/>
<dbReference type="OrthoDB" id="2823490at2759"/>
<sequence length="273" mass="31120">MANDSSPSQFLQLAREMRDEIYDALLFIETRSQSPHVTDASYTPPLSQGSCFGVLYSCRQIYTEMLESIERHAGLSFWLELAVADKKSSQRKLPHVPARTWIALPLWKYPKLHSIQSDAHSKCRNLHVSFRIQTQKRLQWIGDGGIGGMTTSLFGMLAKFLLHGPLGLHSDASNRDLWDIDTLSVNVVGRGTSFTDYDGQVQTVPDRIIEETERNLSKIWMNMLCTSGALSGRVRVVKFLENGQVKREWLIDQEKCLSVEIKEEWAQYGWVIE</sequence>
<evidence type="ECO:0000313" key="1">
    <source>
        <dbReference type="EMBL" id="KAE9398154.1"/>
    </source>
</evidence>
<proteinExistence type="predicted"/>